<dbReference type="Proteomes" id="UP000887561">
    <property type="component" value="Unplaced"/>
</dbReference>
<evidence type="ECO:0000256" key="1">
    <source>
        <dbReference type="SAM" id="MobiDB-lite"/>
    </source>
</evidence>
<organism evidence="2 3">
    <name type="scientific">Meloidogyne javanica</name>
    <name type="common">Root-knot nematode worm</name>
    <dbReference type="NCBI Taxonomy" id="6303"/>
    <lineage>
        <taxon>Eukaryota</taxon>
        <taxon>Metazoa</taxon>
        <taxon>Ecdysozoa</taxon>
        <taxon>Nematoda</taxon>
        <taxon>Chromadorea</taxon>
        <taxon>Rhabditida</taxon>
        <taxon>Tylenchina</taxon>
        <taxon>Tylenchomorpha</taxon>
        <taxon>Tylenchoidea</taxon>
        <taxon>Meloidogynidae</taxon>
        <taxon>Meloidogyninae</taxon>
        <taxon>Meloidogyne</taxon>
        <taxon>Meloidogyne incognita group</taxon>
    </lineage>
</organism>
<feature type="region of interest" description="Disordered" evidence="1">
    <location>
        <begin position="1"/>
        <end position="57"/>
    </location>
</feature>
<proteinExistence type="predicted"/>
<reference evidence="3" key="1">
    <citation type="submission" date="2022-11" db="UniProtKB">
        <authorList>
            <consortium name="WormBaseParasite"/>
        </authorList>
    </citation>
    <scope>IDENTIFICATION</scope>
</reference>
<dbReference type="AlphaFoldDB" id="A0A915LLZ5"/>
<dbReference type="WBParaSite" id="scaffold12638_cov144.g16438">
    <property type="protein sequence ID" value="scaffold12638_cov144.g16438"/>
    <property type="gene ID" value="scaffold12638_cov144.g16438"/>
</dbReference>
<name>A0A915LLZ5_MELJA</name>
<keyword evidence="2" id="KW-1185">Reference proteome</keyword>
<feature type="compositionally biased region" description="Gly residues" evidence="1">
    <location>
        <begin position="32"/>
        <end position="49"/>
    </location>
</feature>
<feature type="compositionally biased region" description="Polar residues" evidence="1">
    <location>
        <begin position="1"/>
        <end position="25"/>
    </location>
</feature>
<accession>A0A915LLZ5</accession>
<evidence type="ECO:0000313" key="3">
    <source>
        <dbReference type="WBParaSite" id="scaffold12638_cov144.g16438"/>
    </source>
</evidence>
<protein>
    <submittedName>
        <fullName evidence="3">Uncharacterized protein</fullName>
    </submittedName>
</protein>
<evidence type="ECO:0000313" key="2">
    <source>
        <dbReference type="Proteomes" id="UP000887561"/>
    </source>
</evidence>
<sequence>MSRQQSHSNFENRQPGGSSEQSGQLSYAVVAGRGGGRSGGQPAGRGGGRSSSPVPLRTRHLIVNGKDCTVFCDDNQYQMFCETFNNLIA</sequence>